<evidence type="ECO:0000313" key="1">
    <source>
        <dbReference type="EMBL" id="KAJ6694710.1"/>
    </source>
</evidence>
<name>A0A9Q0SZ65_9ROSI</name>
<organism evidence="1 2">
    <name type="scientific">Salix koriyanagi</name>
    <dbReference type="NCBI Taxonomy" id="2511006"/>
    <lineage>
        <taxon>Eukaryota</taxon>
        <taxon>Viridiplantae</taxon>
        <taxon>Streptophyta</taxon>
        <taxon>Embryophyta</taxon>
        <taxon>Tracheophyta</taxon>
        <taxon>Spermatophyta</taxon>
        <taxon>Magnoliopsida</taxon>
        <taxon>eudicotyledons</taxon>
        <taxon>Gunneridae</taxon>
        <taxon>Pentapetalae</taxon>
        <taxon>rosids</taxon>
        <taxon>fabids</taxon>
        <taxon>Malpighiales</taxon>
        <taxon>Salicaceae</taxon>
        <taxon>Saliceae</taxon>
        <taxon>Salix</taxon>
    </lineage>
</organism>
<accession>A0A9Q0SZ65</accession>
<protein>
    <submittedName>
        <fullName evidence="1">Uncharacterized protein</fullName>
    </submittedName>
</protein>
<reference evidence="1" key="1">
    <citation type="submission" date="2022-11" db="EMBL/GenBank/DDBJ databases">
        <authorList>
            <person name="Hyden B.L."/>
            <person name="Feng K."/>
            <person name="Yates T."/>
            <person name="Jawdy S."/>
            <person name="Smart L.B."/>
            <person name="Muchero W."/>
        </authorList>
    </citation>
    <scope>NUCLEOTIDE SEQUENCE</scope>
    <source>
        <tissue evidence="1">Shoot tip</tissue>
    </source>
</reference>
<keyword evidence="2" id="KW-1185">Reference proteome</keyword>
<evidence type="ECO:0000313" key="2">
    <source>
        <dbReference type="Proteomes" id="UP001151752"/>
    </source>
</evidence>
<gene>
    <name evidence="1" type="ORF">OIU74_013936</name>
</gene>
<proteinExistence type="predicted"/>
<reference evidence="1" key="2">
    <citation type="journal article" date="2023" name="Int. J. Mol. Sci.">
        <title>De Novo Assembly and Annotation of 11 Diverse Shrub Willow (Salix) Genomes Reveals Novel Gene Organization in Sex-Linked Regions.</title>
        <authorList>
            <person name="Hyden B."/>
            <person name="Feng K."/>
            <person name="Yates T.B."/>
            <person name="Jawdy S."/>
            <person name="Cereghino C."/>
            <person name="Smart L.B."/>
            <person name="Muchero W."/>
        </authorList>
    </citation>
    <scope>NUCLEOTIDE SEQUENCE</scope>
    <source>
        <tissue evidence="1">Shoot tip</tissue>
    </source>
</reference>
<sequence length="36" mass="4029">MTILNNLPSFFCGLSISSNSMASLSLHVHKNKIFYI</sequence>
<dbReference type="Proteomes" id="UP001151752">
    <property type="component" value="Chromosome 3"/>
</dbReference>
<dbReference type="EMBL" id="JAPFFM010000017">
    <property type="protein sequence ID" value="KAJ6694710.1"/>
    <property type="molecule type" value="Genomic_DNA"/>
</dbReference>
<dbReference type="AlphaFoldDB" id="A0A9Q0SZ65"/>
<comment type="caution">
    <text evidence="1">The sequence shown here is derived from an EMBL/GenBank/DDBJ whole genome shotgun (WGS) entry which is preliminary data.</text>
</comment>